<evidence type="ECO:0000313" key="3">
    <source>
        <dbReference type="Proteomes" id="UP000436006"/>
    </source>
</evidence>
<dbReference type="EMBL" id="WPIN01000001">
    <property type="protein sequence ID" value="MVM28673.1"/>
    <property type="molecule type" value="Genomic_DNA"/>
</dbReference>
<proteinExistence type="predicted"/>
<accession>A0A7K1S4B8</accession>
<name>A0A7K1S4B8_9BACT</name>
<evidence type="ECO:0000256" key="1">
    <source>
        <dbReference type="SAM" id="MobiDB-lite"/>
    </source>
</evidence>
<keyword evidence="3" id="KW-1185">Reference proteome</keyword>
<evidence type="ECO:0000313" key="2">
    <source>
        <dbReference type="EMBL" id="MVM28673.1"/>
    </source>
</evidence>
<feature type="region of interest" description="Disordered" evidence="1">
    <location>
        <begin position="53"/>
        <end position="72"/>
    </location>
</feature>
<feature type="compositionally biased region" description="Basic and acidic residues" evidence="1">
    <location>
        <begin position="56"/>
        <end position="66"/>
    </location>
</feature>
<reference evidence="2 3" key="1">
    <citation type="submission" date="2019-12" db="EMBL/GenBank/DDBJ databases">
        <title>Spirosoma sp. HMF4905 genome sequencing and assembly.</title>
        <authorList>
            <person name="Kang H."/>
            <person name="Cha I."/>
            <person name="Kim H."/>
            <person name="Joh K."/>
        </authorList>
    </citation>
    <scope>NUCLEOTIDE SEQUENCE [LARGE SCALE GENOMIC DNA]</scope>
    <source>
        <strain evidence="2 3">HMF4905</strain>
    </source>
</reference>
<sequence length="72" mass="8338">MARQGATHLIEQLIRSNLSKEELDEFLAGLHRPEDRQAYSDLLEAYFIELLNQHEQQPESDKHGVETRPPTP</sequence>
<dbReference type="Proteomes" id="UP000436006">
    <property type="component" value="Unassembled WGS sequence"/>
</dbReference>
<organism evidence="2 3">
    <name type="scientific">Spirosoma arboris</name>
    <dbReference type="NCBI Taxonomy" id="2682092"/>
    <lineage>
        <taxon>Bacteria</taxon>
        <taxon>Pseudomonadati</taxon>
        <taxon>Bacteroidota</taxon>
        <taxon>Cytophagia</taxon>
        <taxon>Cytophagales</taxon>
        <taxon>Cytophagaceae</taxon>
        <taxon>Spirosoma</taxon>
    </lineage>
</organism>
<dbReference type="RefSeq" id="WP_157582783.1">
    <property type="nucleotide sequence ID" value="NZ_WPIN01000001.1"/>
</dbReference>
<dbReference type="AlphaFoldDB" id="A0A7K1S4B8"/>
<gene>
    <name evidence="2" type="ORF">GO755_01420</name>
</gene>
<protein>
    <submittedName>
        <fullName evidence="2">Uncharacterized protein</fullName>
    </submittedName>
</protein>
<comment type="caution">
    <text evidence="2">The sequence shown here is derived from an EMBL/GenBank/DDBJ whole genome shotgun (WGS) entry which is preliminary data.</text>
</comment>